<dbReference type="AlphaFoldDB" id="A0A835SHS7"/>
<accession>A0A835SHS7</accession>
<dbReference type="EMBL" id="JAEHOC010000040">
    <property type="protein sequence ID" value="KAG2427403.1"/>
    <property type="molecule type" value="Genomic_DNA"/>
</dbReference>
<dbReference type="PROSITE" id="PS51257">
    <property type="entry name" value="PROKAR_LIPOPROTEIN"/>
    <property type="match status" value="1"/>
</dbReference>
<evidence type="ECO:0000313" key="1">
    <source>
        <dbReference type="EMBL" id="KAG2427403.1"/>
    </source>
</evidence>
<keyword evidence="2" id="KW-1185">Reference proteome</keyword>
<name>A0A835SHS7_CHLIN</name>
<evidence type="ECO:0000313" key="2">
    <source>
        <dbReference type="Proteomes" id="UP000650467"/>
    </source>
</evidence>
<protein>
    <submittedName>
        <fullName evidence="1">Uncharacterized protein</fullName>
    </submittedName>
</protein>
<sequence length="132" mass="14974">MTRAFPDASMPPHLTTSAGCRTYYHYTPEQECLSLPSDVARTNLKLVVSYDGWEFVVYERLLRTDPAQPADAAETPLLVTMIEFESTAMVIGHLGIRVQLVAYPMVSIRRDFLDDVDFRIRMDPDTFKGILS</sequence>
<dbReference type="Proteomes" id="UP000650467">
    <property type="component" value="Unassembled WGS sequence"/>
</dbReference>
<proteinExistence type="predicted"/>
<comment type="caution">
    <text evidence="1">The sequence shown here is derived from an EMBL/GenBank/DDBJ whole genome shotgun (WGS) entry which is preliminary data.</text>
</comment>
<organism evidence="1 2">
    <name type="scientific">Chlamydomonas incerta</name>
    <dbReference type="NCBI Taxonomy" id="51695"/>
    <lineage>
        <taxon>Eukaryota</taxon>
        <taxon>Viridiplantae</taxon>
        <taxon>Chlorophyta</taxon>
        <taxon>core chlorophytes</taxon>
        <taxon>Chlorophyceae</taxon>
        <taxon>CS clade</taxon>
        <taxon>Chlamydomonadales</taxon>
        <taxon>Chlamydomonadaceae</taxon>
        <taxon>Chlamydomonas</taxon>
    </lineage>
</organism>
<dbReference type="OrthoDB" id="539192at2759"/>
<reference evidence="1" key="1">
    <citation type="journal article" date="2020" name="bioRxiv">
        <title>Comparative genomics of Chlamydomonas.</title>
        <authorList>
            <person name="Craig R.J."/>
            <person name="Hasan A.R."/>
            <person name="Ness R.W."/>
            <person name="Keightley P.D."/>
        </authorList>
    </citation>
    <scope>NUCLEOTIDE SEQUENCE</scope>
    <source>
        <strain evidence="1">SAG 7.73</strain>
    </source>
</reference>
<gene>
    <name evidence="1" type="ORF">HXX76_012339</name>
</gene>